<feature type="transmembrane region" description="Helical" evidence="2">
    <location>
        <begin position="178"/>
        <end position="203"/>
    </location>
</feature>
<dbReference type="EMBL" id="JANTQA010000032">
    <property type="protein sequence ID" value="KAJ3439901.1"/>
    <property type="molecule type" value="Genomic_DNA"/>
</dbReference>
<name>A0AAV7ZG88_9EUKA</name>
<dbReference type="InterPro" id="IPR044926">
    <property type="entry name" value="RGS_subdomain_2"/>
</dbReference>
<reference evidence="4" key="1">
    <citation type="submission" date="2022-08" db="EMBL/GenBank/DDBJ databases">
        <title>Novel sulphate-reducing endosymbionts in the free-living metamonad Anaeramoeba.</title>
        <authorList>
            <person name="Jerlstrom-Hultqvist J."/>
            <person name="Cepicka I."/>
            <person name="Gallot-Lavallee L."/>
            <person name="Salas-Leiva D."/>
            <person name="Curtis B.A."/>
            <person name="Zahonova K."/>
            <person name="Pipaliya S."/>
            <person name="Dacks J."/>
            <person name="Roger A.J."/>
        </authorList>
    </citation>
    <scope>NUCLEOTIDE SEQUENCE</scope>
    <source>
        <strain evidence="4">Busselton2</strain>
    </source>
</reference>
<dbReference type="InterPro" id="IPR016137">
    <property type="entry name" value="RGS"/>
</dbReference>
<dbReference type="Pfam" id="PF00615">
    <property type="entry name" value="RGS"/>
    <property type="match status" value="1"/>
</dbReference>
<feature type="region of interest" description="Disordered" evidence="1">
    <location>
        <begin position="395"/>
        <end position="448"/>
    </location>
</feature>
<dbReference type="PRINTS" id="PR01301">
    <property type="entry name" value="RGSPROTEIN"/>
</dbReference>
<dbReference type="SMART" id="SM00315">
    <property type="entry name" value="RGS"/>
    <property type="match status" value="1"/>
</dbReference>
<feature type="transmembrane region" description="Helical" evidence="2">
    <location>
        <begin position="122"/>
        <end position="143"/>
    </location>
</feature>
<dbReference type="CDD" id="cd07440">
    <property type="entry name" value="RGS"/>
    <property type="match status" value="1"/>
</dbReference>
<evidence type="ECO:0000313" key="5">
    <source>
        <dbReference type="Proteomes" id="UP001146793"/>
    </source>
</evidence>
<organism evidence="4 5">
    <name type="scientific">Anaeramoeba flamelloides</name>
    <dbReference type="NCBI Taxonomy" id="1746091"/>
    <lineage>
        <taxon>Eukaryota</taxon>
        <taxon>Metamonada</taxon>
        <taxon>Anaeramoebidae</taxon>
        <taxon>Anaeramoeba</taxon>
    </lineage>
</organism>
<dbReference type="Proteomes" id="UP001146793">
    <property type="component" value="Unassembled WGS sequence"/>
</dbReference>
<keyword evidence="2" id="KW-0472">Membrane</keyword>
<keyword evidence="2" id="KW-0812">Transmembrane</keyword>
<feature type="compositionally biased region" description="Basic and acidic residues" evidence="1">
    <location>
        <begin position="439"/>
        <end position="448"/>
    </location>
</feature>
<dbReference type="AlphaFoldDB" id="A0AAV7ZG88"/>
<feature type="region of interest" description="Disordered" evidence="1">
    <location>
        <begin position="216"/>
        <end position="246"/>
    </location>
</feature>
<dbReference type="SUPFAM" id="SSF48097">
    <property type="entry name" value="Regulator of G-protein signaling, RGS"/>
    <property type="match status" value="1"/>
</dbReference>
<feature type="transmembrane region" description="Helical" evidence="2">
    <location>
        <begin position="81"/>
        <end position="102"/>
    </location>
</feature>
<feature type="transmembrane region" description="Helical" evidence="2">
    <location>
        <begin position="155"/>
        <end position="172"/>
    </location>
</feature>
<feature type="compositionally biased region" description="Basic and acidic residues" evidence="1">
    <location>
        <begin position="216"/>
        <end position="242"/>
    </location>
</feature>
<dbReference type="PANTHER" id="PTHR10845">
    <property type="entry name" value="REGULATOR OF G PROTEIN SIGNALING"/>
    <property type="match status" value="1"/>
</dbReference>
<evidence type="ECO:0000313" key="4">
    <source>
        <dbReference type="EMBL" id="KAJ3439901.1"/>
    </source>
</evidence>
<dbReference type="PROSITE" id="PS50132">
    <property type="entry name" value="RGS"/>
    <property type="match status" value="1"/>
</dbReference>
<gene>
    <name evidence="4" type="ORF">M0812_15941</name>
</gene>
<accession>A0AAV7ZG88</accession>
<evidence type="ECO:0000256" key="1">
    <source>
        <dbReference type="SAM" id="MobiDB-lite"/>
    </source>
</evidence>
<feature type="domain" description="RGS" evidence="3">
    <location>
        <begin position="252"/>
        <end position="370"/>
    </location>
</feature>
<feature type="compositionally biased region" description="Low complexity" evidence="1">
    <location>
        <begin position="424"/>
        <end position="438"/>
    </location>
</feature>
<proteinExistence type="predicted"/>
<dbReference type="InterPro" id="IPR036305">
    <property type="entry name" value="RGS_sf"/>
</dbReference>
<evidence type="ECO:0000256" key="2">
    <source>
        <dbReference type="SAM" id="Phobius"/>
    </source>
</evidence>
<dbReference type="PANTHER" id="PTHR10845:SF192">
    <property type="entry name" value="DOUBLE HIT, ISOFORM B"/>
    <property type="match status" value="1"/>
</dbReference>
<dbReference type="Gene3D" id="1.10.167.10">
    <property type="entry name" value="Regulator of G-protein Signalling 4, domain 2"/>
    <property type="match status" value="1"/>
</dbReference>
<comment type="caution">
    <text evidence="4">The sequence shown here is derived from an EMBL/GenBank/DDBJ whole genome shotgun (WGS) entry which is preliminary data.</text>
</comment>
<protein>
    <submittedName>
        <fullName evidence="4">Double hit isoform b</fullName>
    </submittedName>
</protein>
<evidence type="ECO:0000259" key="3">
    <source>
        <dbReference type="PROSITE" id="PS50132"/>
    </source>
</evidence>
<sequence length="448" mass="52888">MLGTTLTETKEKLYSSKKFFLDLKKFFSDESRIELDDFNQQKPTSENEMIDKYLDSLNIDIELRNVETNFYKNRKRTSERIMFQSLIFFILLLLILSILIYFLTPLRDLDDCLSNEWNNGRIIWSVFFYLFVFLFLISILLILKLNDQFLIRNEILLTSALTFLYLIPVWMSKENNNHLLFLLSTIIFSTLYVTVYLMLPLYLSYSWDKDKNNFQEREKDGANQKERRDGDEKGKGKEKQEEEPYESNNYENLIQILNDPNKIKYFINWAKDNFSIENVLFYRVVCSLRKQNKKNHRLQMCSEITKNFIEHGSRLQINISEEAHKLIMQKYESNPYDRTIFDKALEEIVQLMLNDSFSRFIHSSYAYQMLIHSDSVNPILIFQSENSERISYINEKGREREGYGNGNGNDSYSESKSESETETESGSGSETESGSGSESKFESETESE</sequence>
<keyword evidence="2" id="KW-1133">Transmembrane helix</keyword>